<reference evidence="5" key="1">
    <citation type="submission" date="2020-05" db="EMBL/GenBank/DDBJ databases">
        <title>Phylogenomic resolution of chytrid fungi.</title>
        <authorList>
            <person name="Stajich J.E."/>
            <person name="Amses K."/>
            <person name="Simmons R."/>
            <person name="Seto K."/>
            <person name="Myers J."/>
            <person name="Bonds A."/>
            <person name="Quandt C.A."/>
            <person name="Barry K."/>
            <person name="Liu P."/>
            <person name="Grigoriev I."/>
            <person name="Longcore J.E."/>
            <person name="James T.Y."/>
        </authorList>
    </citation>
    <scope>NUCLEOTIDE SEQUENCE</scope>
    <source>
        <strain evidence="5">PLAUS21</strain>
    </source>
</reference>
<dbReference type="EMBL" id="JADGKB010000017">
    <property type="protein sequence ID" value="KAJ3259565.1"/>
    <property type="molecule type" value="Genomic_DNA"/>
</dbReference>
<dbReference type="InterPro" id="IPR037124">
    <property type="entry name" value="Chaperonin_GroES_sf"/>
</dbReference>
<dbReference type="FunFam" id="2.30.33.40:FF:000002">
    <property type="entry name" value="10 kDa chaperonin, mitochondrial"/>
    <property type="match status" value="1"/>
</dbReference>
<dbReference type="AlphaFoldDB" id="A0AAD5UJ90"/>
<dbReference type="Gene3D" id="2.30.33.40">
    <property type="entry name" value="GroES chaperonin"/>
    <property type="match status" value="1"/>
</dbReference>
<dbReference type="CDD" id="cd00320">
    <property type="entry name" value="cpn10"/>
    <property type="match status" value="1"/>
</dbReference>
<proteinExistence type="inferred from homology"/>
<dbReference type="GO" id="GO:0051087">
    <property type="term" value="F:protein-folding chaperone binding"/>
    <property type="evidence" value="ECO:0007669"/>
    <property type="project" value="TreeGrafter"/>
</dbReference>
<keyword evidence="6" id="KW-1185">Reference proteome</keyword>
<dbReference type="GO" id="GO:0046872">
    <property type="term" value="F:metal ion binding"/>
    <property type="evidence" value="ECO:0007669"/>
    <property type="project" value="TreeGrafter"/>
</dbReference>
<dbReference type="SMART" id="SM00883">
    <property type="entry name" value="Cpn10"/>
    <property type="match status" value="1"/>
</dbReference>
<evidence type="ECO:0000256" key="4">
    <source>
        <dbReference type="RuleBase" id="RU003479"/>
    </source>
</evidence>
<protein>
    <submittedName>
        <fullName evidence="5">10 kDa heat shock protein</fullName>
    </submittedName>
</protein>
<dbReference type="InterPro" id="IPR020818">
    <property type="entry name" value="Chaperonin_GroES"/>
</dbReference>
<evidence type="ECO:0000256" key="2">
    <source>
        <dbReference type="ARBA" id="ARBA00023186"/>
    </source>
</evidence>
<dbReference type="GO" id="GO:0005524">
    <property type="term" value="F:ATP binding"/>
    <property type="evidence" value="ECO:0007669"/>
    <property type="project" value="InterPro"/>
</dbReference>
<dbReference type="PANTHER" id="PTHR10772:SF0">
    <property type="entry name" value="10 KDA HEAT SHOCK PROTEIN, MITOCHONDRIAL"/>
    <property type="match status" value="1"/>
</dbReference>
<keyword evidence="5" id="KW-0346">Stress response</keyword>
<dbReference type="InterPro" id="IPR011032">
    <property type="entry name" value="GroES-like_sf"/>
</dbReference>
<dbReference type="Proteomes" id="UP001210925">
    <property type="component" value="Unassembled WGS sequence"/>
</dbReference>
<dbReference type="Pfam" id="PF00166">
    <property type="entry name" value="Cpn10"/>
    <property type="match status" value="1"/>
</dbReference>
<name>A0AAD5UJ90_9FUNG</name>
<evidence type="ECO:0000256" key="3">
    <source>
        <dbReference type="ARBA" id="ARBA00056825"/>
    </source>
</evidence>
<dbReference type="GO" id="GO:0044183">
    <property type="term" value="F:protein folding chaperone"/>
    <property type="evidence" value="ECO:0007669"/>
    <property type="project" value="InterPro"/>
</dbReference>
<organism evidence="5 6">
    <name type="scientific">Boothiomyces macroporosus</name>
    <dbReference type="NCBI Taxonomy" id="261099"/>
    <lineage>
        <taxon>Eukaryota</taxon>
        <taxon>Fungi</taxon>
        <taxon>Fungi incertae sedis</taxon>
        <taxon>Chytridiomycota</taxon>
        <taxon>Chytridiomycota incertae sedis</taxon>
        <taxon>Chytridiomycetes</taxon>
        <taxon>Rhizophydiales</taxon>
        <taxon>Terramycetaceae</taxon>
        <taxon>Boothiomyces</taxon>
    </lineage>
</organism>
<sequence>MSSVKRLIPLFDRVLVQRVKAAERTASGLYIPEKAQETINEGLVIEVGPGLPGKDGKLVPLAVQKGDHVLLPQYGGNVVKFSGEEYTLFSVNEILAKLEKN</sequence>
<dbReference type="InterPro" id="IPR018369">
    <property type="entry name" value="Chaprnonin_Cpn10_CS"/>
</dbReference>
<dbReference type="PANTHER" id="PTHR10772">
    <property type="entry name" value="10 KDA HEAT SHOCK PROTEIN"/>
    <property type="match status" value="1"/>
</dbReference>
<dbReference type="GO" id="GO:0051082">
    <property type="term" value="F:unfolded protein binding"/>
    <property type="evidence" value="ECO:0007669"/>
    <property type="project" value="TreeGrafter"/>
</dbReference>
<dbReference type="GO" id="GO:0005759">
    <property type="term" value="C:mitochondrial matrix"/>
    <property type="evidence" value="ECO:0007669"/>
    <property type="project" value="TreeGrafter"/>
</dbReference>
<dbReference type="SUPFAM" id="SSF50129">
    <property type="entry name" value="GroES-like"/>
    <property type="match status" value="1"/>
</dbReference>
<comment type="similarity">
    <text evidence="1 4">Belongs to the GroES chaperonin family.</text>
</comment>
<dbReference type="PROSITE" id="PS00681">
    <property type="entry name" value="CHAPERONINS_CPN10"/>
    <property type="match status" value="1"/>
</dbReference>
<comment type="caution">
    <text evidence="5">The sequence shown here is derived from an EMBL/GenBank/DDBJ whole genome shotgun (WGS) entry which is preliminary data.</text>
</comment>
<gene>
    <name evidence="5" type="primary">HSP10</name>
    <name evidence="5" type="ORF">HK103_002119</name>
</gene>
<dbReference type="HAMAP" id="MF_00580">
    <property type="entry name" value="CH10"/>
    <property type="match status" value="1"/>
</dbReference>
<evidence type="ECO:0000313" key="6">
    <source>
        <dbReference type="Proteomes" id="UP001210925"/>
    </source>
</evidence>
<comment type="function">
    <text evidence="3">Eukaryotic CPN10 homolog which is essential for mitochondrial protein biogenesis, together with CPN60. Binds to CPN60 in the presence of Mg-ATP and suppresses the ATPase activity of the latter.</text>
</comment>
<keyword evidence="2 4" id="KW-0143">Chaperone</keyword>
<evidence type="ECO:0000256" key="1">
    <source>
        <dbReference type="ARBA" id="ARBA00006975"/>
    </source>
</evidence>
<evidence type="ECO:0000313" key="5">
    <source>
        <dbReference type="EMBL" id="KAJ3259565.1"/>
    </source>
</evidence>
<dbReference type="PRINTS" id="PR00297">
    <property type="entry name" value="CHAPERONIN10"/>
</dbReference>
<accession>A0AAD5UJ90</accession>